<feature type="transmembrane region" description="Helical" evidence="2">
    <location>
        <begin position="316"/>
        <end position="335"/>
    </location>
</feature>
<keyword evidence="2" id="KW-0472">Membrane</keyword>
<name>W9X792_9EURO</name>
<evidence type="ECO:0000256" key="1">
    <source>
        <dbReference type="SAM" id="MobiDB-lite"/>
    </source>
</evidence>
<dbReference type="EMBL" id="AMGX01000004">
    <property type="protein sequence ID" value="EXJ73205.1"/>
    <property type="molecule type" value="Genomic_DNA"/>
</dbReference>
<dbReference type="RefSeq" id="XP_007741768.1">
    <property type="nucleotide sequence ID" value="XM_007743578.1"/>
</dbReference>
<evidence type="ECO:0000313" key="3">
    <source>
        <dbReference type="EMBL" id="EXJ73205.1"/>
    </source>
</evidence>
<feature type="region of interest" description="Disordered" evidence="1">
    <location>
        <begin position="441"/>
        <end position="522"/>
    </location>
</feature>
<protein>
    <submittedName>
        <fullName evidence="3">Uncharacterized protein</fullName>
    </submittedName>
</protein>
<feature type="transmembrane region" description="Helical" evidence="2">
    <location>
        <begin position="78"/>
        <end position="98"/>
    </location>
</feature>
<dbReference type="OrthoDB" id="5308502at2759"/>
<dbReference type="AlphaFoldDB" id="W9X792"/>
<feature type="transmembrane region" description="Helical" evidence="2">
    <location>
        <begin position="282"/>
        <end position="304"/>
    </location>
</feature>
<accession>W9X792</accession>
<evidence type="ECO:0000256" key="2">
    <source>
        <dbReference type="SAM" id="Phobius"/>
    </source>
</evidence>
<dbReference type="Proteomes" id="UP000019471">
    <property type="component" value="Unassembled WGS sequence"/>
</dbReference>
<dbReference type="InterPro" id="IPR018830">
    <property type="entry name" value="DUF2434"/>
</dbReference>
<organism evidence="3 4">
    <name type="scientific">Cladophialophora psammophila CBS 110553</name>
    <dbReference type="NCBI Taxonomy" id="1182543"/>
    <lineage>
        <taxon>Eukaryota</taxon>
        <taxon>Fungi</taxon>
        <taxon>Dikarya</taxon>
        <taxon>Ascomycota</taxon>
        <taxon>Pezizomycotina</taxon>
        <taxon>Eurotiomycetes</taxon>
        <taxon>Chaetothyriomycetidae</taxon>
        <taxon>Chaetothyriales</taxon>
        <taxon>Herpotrichiellaceae</taxon>
        <taxon>Cladophialophora</taxon>
    </lineage>
</organism>
<dbReference type="HOGENOM" id="CLU_033097_0_0_1"/>
<sequence length="522" mass="59064">MLGAQPSGNSTVFVNSVALNETAFRLWNYTLYSNGTLSNGSHCFLAFGAHKPIVSGDGTVANTTSCYAPINPIEARGITGLVFGSLFALTILFSTINLRKHGRAYLPREKGWKPVGRRWPWYWTLIVAACGILSSFTAVDVDRDYIVNTSIILQCFFLTLMVPVLLACVWEAVRCWSSCHHRRLREAESSAYSANVFQNRTNFYLPLLFYAFDSLVFFMLIPRSWSFAQRQRSDMQTLESARPTALDARFKLAAVLATICLGLVIFRLAYSSRAYRAKIPMTLLVVTISIGLRIAYMLAGSWVWELSPYRREVSVGLLYGLGYTPALFILVLLNIHGYINENEDKLSIVQRALRGGELGDGLDVAMQSLQNRSRSRQNRPPAWWFRSRNPFASPSGVFKMPTASRRLPLRDTSRPVYTNRAEEQDESGYFWWQRRRREEEDARYRKPRQSANGDRAASDSTVTEGDARGIVPRLIERDSCLPPPKYQRETPSDYSQDGRLQPTSSTHSLQSPPQVVRSMLDV</sequence>
<dbReference type="GeneID" id="19187695"/>
<feature type="compositionally biased region" description="Polar residues" evidence="1">
    <location>
        <begin position="501"/>
        <end position="513"/>
    </location>
</feature>
<keyword evidence="2" id="KW-0812">Transmembrane</keyword>
<proteinExistence type="predicted"/>
<comment type="caution">
    <text evidence="3">The sequence shown here is derived from an EMBL/GenBank/DDBJ whole genome shotgun (WGS) entry which is preliminary data.</text>
</comment>
<dbReference type="Pfam" id="PF10361">
    <property type="entry name" value="DUF2434"/>
    <property type="match status" value="1"/>
</dbReference>
<dbReference type="STRING" id="1182543.W9X792"/>
<feature type="transmembrane region" description="Helical" evidence="2">
    <location>
        <begin position="207"/>
        <end position="228"/>
    </location>
</feature>
<feature type="transmembrane region" description="Helical" evidence="2">
    <location>
        <begin position="151"/>
        <end position="173"/>
    </location>
</feature>
<feature type="transmembrane region" description="Helical" evidence="2">
    <location>
        <begin position="119"/>
        <end position="139"/>
    </location>
</feature>
<reference evidence="3 4" key="1">
    <citation type="submission" date="2013-03" db="EMBL/GenBank/DDBJ databases">
        <title>The Genome Sequence of Cladophialophora psammophila CBS 110553.</title>
        <authorList>
            <consortium name="The Broad Institute Genomics Platform"/>
            <person name="Cuomo C."/>
            <person name="de Hoog S."/>
            <person name="Gorbushina A."/>
            <person name="Walker B."/>
            <person name="Young S.K."/>
            <person name="Zeng Q."/>
            <person name="Gargeya S."/>
            <person name="Fitzgerald M."/>
            <person name="Haas B."/>
            <person name="Abouelleil A."/>
            <person name="Allen A.W."/>
            <person name="Alvarado L."/>
            <person name="Arachchi H.M."/>
            <person name="Berlin A.M."/>
            <person name="Chapman S.B."/>
            <person name="Gainer-Dewar J."/>
            <person name="Goldberg J."/>
            <person name="Griggs A."/>
            <person name="Gujja S."/>
            <person name="Hansen M."/>
            <person name="Howarth C."/>
            <person name="Imamovic A."/>
            <person name="Ireland A."/>
            <person name="Larimer J."/>
            <person name="McCowan C."/>
            <person name="Murphy C."/>
            <person name="Pearson M."/>
            <person name="Poon T.W."/>
            <person name="Priest M."/>
            <person name="Roberts A."/>
            <person name="Saif S."/>
            <person name="Shea T."/>
            <person name="Sisk P."/>
            <person name="Sykes S."/>
            <person name="Wortman J."/>
            <person name="Nusbaum C."/>
            <person name="Birren B."/>
        </authorList>
    </citation>
    <scope>NUCLEOTIDE SEQUENCE [LARGE SCALE GENOMIC DNA]</scope>
    <source>
        <strain evidence="3 4">CBS 110553</strain>
    </source>
</reference>
<gene>
    <name evidence="3" type="ORF">A1O5_02965</name>
</gene>
<keyword evidence="4" id="KW-1185">Reference proteome</keyword>
<feature type="transmembrane region" description="Helical" evidence="2">
    <location>
        <begin position="248"/>
        <end position="270"/>
    </location>
</feature>
<evidence type="ECO:0000313" key="4">
    <source>
        <dbReference type="Proteomes" id="UP000019471"/>
    </source>
</evidence>
<keyword evidence="2" id="KW-1133">Transmembrane helix</keyword>
<dbReference type="eggNOG" id="ENOG502QWQE">
    <property type="taxonomic scope" value="Eukaryota"/>
</dbReference>